<feature type="signal peptide" evidence="1">
    <location>
        <begin position="1"/>
        <end position="23"/>
    </location>
</feature>
<organism evidence="2 3">
    <name type="scientific">Terriglobus albidus</name>
    <dbReference type="NCBI Taxonomy" id="1592106"/>
    <lineage>
        <taxon>Bacteria</taxon>
        <taxon>Pseudomonadati</taxon>
        <taxon>Acidobacteriota</taxon>
        <taxon>Terriglobia</taxon>
        <taxon>Terriglobales</taxon>
        <taxon>Acidobacteriaceae</taxon>
        <taxon>Terriglobus</taxon>
    </lineage>
</organism>
<dbReference type="InterPro" id="IPR017801">
    <property type="entry name" value="DUF3738"/>
</dbReference>
<accession>A0A5B9EDU1</accession>
<keyword evidence="1" id="KW-0732">Signal</keyword>
<dbReference type="Proteomes" id="UP000321820">
    <property type="component" value="Chromosome"/>
</dbReference>
<feature type="chain" id="PRO_5022879497" evidence="1">
    <location>
        <begin position="24"/>
        <end position="245"/>
    </location>
</feature>
<reference evidence="2 3" key="1">
    <citation type="submission" date="2019-08" db="EMBL/GenBank/DDBJ databases">
        <title>Complete genome sequence of Terriglobus albidus strain ORNL.</title>
        <authorList>
            <person name="Podar M."/>
        </authorList>
    </citation>
    <scope>NUCLEOTIDE SEQUENCE [LARGE SCALE GENOMIC DNA]</scope>
    <source>
        <strain evidence="2 3">ORNL</strain>
    </source>
</reference>
<protein>
    <submittedName>
        <fullName evidence="2">TIGR03435 family protein</fullName>
    </submittedName>
</protein>
<gene>
    <name evidence="2" type="ORF">FTW19_21735</name>
</gene>
<proteinExistence type="predicted"/>
<dbReference type="AlphaFoldDB" id="A0A5B9EDU1"/>
<evidence type="ECO:0000313" key="2">
    <source>
        <dbReference type="EMBL" id="QEE30373.1"/>
    </source>
</evidence>
<keyword evidence="3" id="KW-1185">Reference proteome</keyword>
<evidence type="ECO:0000313" key="3">
    <source>
        <dbReference type="Proteomes" id="UP000321820"/>
    </source>
</evidence>
<dbReference type="EMBL" id="CP042806">
    <property type="protein sequence ID" value="QEE30373.1"/>
    <property type="molecule type" value="Genomic_DNA"/>
</dbReference>
<dbReference type="Pfam" id="PF12543">
    <property type="entry name" value="DUF3738"/>
    <property type="match status" value="1"/>
</dbReference>
<dbReference type="KEGG" id="talb:FTW19_21735"/>
<dbReference type="NCBIfam" id="TIGR03435">
    <property type="entry name" value="Soli_TIGR03435"/>
    <property type="match status" value="1"/>
</dbReference>
<dbReference type="OrthoDB" id="118913at2"/>
<name>A0A5B9EDU1_9BACT</name>
<evidence type="ECO:0000256" key="1">
    <source>
        <dbReference type="SAM" id="SignalP"/>
    </source>
</evidence>
<sequence length="245" mass="26350">MHRVRMRAFCIAVVATLSLPAAAQVVSSFEVASVRRVVKQEGYTSISPSGAPHFTARNVTLSLLIQIAFGVDGDQVAGGPGWLNSELYDIAAKANSDAPLSYEQLRGPLQRLLQERFGLKVHRETREVPGYALVVAKGGSKLPITGEPGDEKGYVLRDAVQNRSASMATLAGMLTIPVGRPVVDETGLTGNYVISLKFAPMDTNDSGLPSLPSAMEEQLGLKLEPKKIRREILVVDAANKEPKED</sequence>